<dbReference type="Pfam" id="PF25000">
    <property type="entry name" value="DUF7779"/>
    <property type="match status" value="1"/>
</dbReference>
<dbReference type="SUPFAM" id="SSF52540">
    <property type="entry name" value="P-loop containing nucleoside triphosphate hydrolases"/>
    <property type="match status" value="1"/>
</dbReference>
<accession>A0A6A6Z7B0</accession>
<dbReference type="Proteomes" id="UP000504636">
    <property type="component" value="Unplaced"/>
</dbReference>
<feature type="domain" description="DUF7779" evidence="1">
    <location>
        <begin position="295"/>
        <end position="382"/>
    </location>
</feature>
<dbReference type="PANTHER" id="PTHR35205:SF1">
    <property type="entry name" value="ZU5 DOMAIN-CONTAINING PROTEIN"/>
    <property type="match status" value="1"/>
</dbReference>
<dbReference type="InterPro" id="IPR056681">
    <property type="entry name" value="DUF7779"/>
</dbReference>
<dbReference type="InterPro" id="IPR011990">
    <property type="entry name" value="TPR-like_helical_dom_sf"/>
</dbReference>
<sequence length="753" mass="85557">MSDASTDRSEVRFPCHLMPFGRNRSFFGRKKELTDIENALCPARPEEGPEEYSLLRTFAITGAGGMGKSQLATEFVCNNKSLFDAVFWVHADEQSKLSEDFSSIALALGLVGQDSPEATDHVLTRERVKMWLAHPLKGQSTKNRRDSRRDSNEEGPLASWLLVYDGADRPELLNVFWPLGGSGSILITSRDPLPWTASLDLKPFSPEDGAGFLLKTTKRGASKEDEEDAITISKRLGGLPLALTQMARFITNSNLTFSDFIRAYNEREKKEAMFKFQVDGPNAQANYGHNLASVWALENLREGKALLDVISMLDPDSIPEHILTSFADTVNLKEYPKSIKAYSVARTELIQSSIVGGNARTQTLFIHRLVQDVARLRMSRSQYRETFDAAVRLISSVWPYQPFTWRHSISRWSKCADLYPHIIRLRELSKPFSPDPDNVAGDFEYAKLLMDAGCMPQVLAPRAGGRNVISEQEVDAVLAELHHNRGCIATETNCPKDALRHHGIFNTMMLKEFEGRPPGIDWRLGISWNQLGTAKMINELWEEGEDCFRRAILAMHKVDNFKQVWISLPVVNLGQAYWLTNRCEKALIILTEGLSYRQAHFGMDDKESFITGRFFHAIGNVKATQGHMEESLDFHRKALLHYKNTLGNNHHRTADICIKVAEHCIRKDQIDTALTLLDQALRAYGDREAYKPEKARAHFKRAKTLRLLGRKDEAEDELQTSWKLYQEIRPKDTRPVRDLIDDDFDKTVVFWSR</sequence>
<dbReference type="Gene3D" id="3.40.50.300">
    <property type="entry name" value="P-loop containing nucleotide triphosphate hydrolases"/>
    <property type="match status" value="1"/>
</dbReference>
<reference evidence="2 4" key="1">
    <citation type="journal article" date="2020" name="Stud. Mycol.">
        <title>101 Dothideomycetes genomes: a test case for predicting lifestyles and emergence of pathogens.</title>
        <authorList>
            <person name="Haridas S."/>
            <person name="Albert R."/>
            <person name="Binder M."/>
            <person name="Bloem J."/>
            <person name="Labutti K."/>
            <person name="Salamov A."/>
            <person name="Andreopoulos B."/>
            <person name="Baker S."/>
            <person name="Barry K."/>
            <person name="Bills G."/>
            <person name="Bluhm B."/>
            <person name="Cannon C."/>
            <person name="Castanera R."/>
            <person name="Culley D."/>
            <person name="Daum C."/>
            <person name="Ezra D."/>
            <person name="Gonzalez J."/>
            <person name="Henrissat B."/>
            <person name="Kuo A."/>
            <person name="Liang C."/>
            <person name="Lipzen A."/>
            <person name="Lutzoni F."/>
            <person name="Magnuson J."/>
            <person name="Mondo S."/>
            <person name="Nolan M."/>
            <person name="Ohm R."/>
            <person name="Pangilinan J."/>
            <person name="Park H.-J."/>
            <person name="Ramirez L."/>
            <person name="Alfaro M."/>
            <person name="Sun H."/>
            <person name="Tritt A."/>
            <person name="Yoshinaga Y."/>
            <person name="Zwiers L.-H."/>
            <person name="Turgeon B."/>
            <person name="Goodwin S."/>
            <person name="Spatafora J."/>
            <person name="Crous P."/>
            <person name="Grigoriev I."/>
        </authorList>
    </citation>
    <scope>NUCLEOTIDE SEQUENCE</scope>
    <source>
        <strain evidence="2 4">CBS 304.34</strain>
    </source>
</reference>
<gene>
    <name evidence="2 4" type="ORF">BDZ99DRAFT_430616</name>
</gene>
<keyword evidence="3" id="KW-1185">Reference proteome</keyword>
<proteinExistence type="predicted"/>
<evidence type="ECO:0000259" key="1">
    <source>
        <dbReference type="Pfam" id="PF25000"/>
    </source>
</evidence>
<dbReference type="PANTHER" id="PTHR35205">
    <property type="entry name" value="NB-ARC AND TPR DOMAIN PROTEIN"/>
    <property type="match status" value="1"/>
</dbReference>
<dbReference type="Pfam" id="PF13424">
    <property type="entry name" value="TPR_12"/>
    <property type="match status" value="1"/>
</dbReference>
<dbReference type="RefSeq" id="XP_033583884.1">
    <property type="nucleotide sequence ID" value="XM_033717255.1"/>
</dbReference>
<dbReference type="InterPro" id="IPR019734">
    <property type="entry name" value="TPR_rpt"/>
</dbReference>
<organism evidence="2">
    <name type="scientific">Mytilinidion resinicola</name>
    <dbReference type="NCBI Taxonomy" id="574789"/>
    <lineage>
        <taxon>Eukaryota</taxon>
        <taxon>Fungi</taxon>
        <taxon>Dikarya</taxon>
        <taxon>Ascomycota</taxon>
        <taxon>Pezizomycotina</taxon>
        <taxon>Dothideomycetes</taxon>
        <taxon>Pleosporomycetidae</taxon>
        <taxon>Mytilinidiales</taxon>
        <taxon>Mytilinidiaceae</taxon>
        <taxon>Mytilinidion</taxon>
    </lineage>
</organism>
<dbReference type="AlphaFoldDB" id="A0A6A6Z7B0"/>
<dbReference type="SUPFAM" id="SSF48452">
    <property type="entry name" value="TPR-like"/>
    <property type="match status" value="1"/>
</dbReference>
<reference evidence="4" key="2">
    <citation type="submission" date="2020-04" db="EMBL/GenBank/DDBJ databases">
        <authorList>
            <consortium name="NCBI Genome Project"/>
        </authorList>
    </citation>
    <scope>NUCLEOTIDE SEQUENCE</scope>
    <source>
        <strain evidence="4">CBS 304.34</strain>
    </source>
</reference>
<dbReference type="EMBL" id="MU003692">
    <property type="protein sequence ID" value="KAF2816920.1"/>
    <property type="molecule type" value="Genomic_DNA"/>
</dbReference>
<dbReference type="InterPro" id="IPR027417">
    <property type="entry name" value="P-loop_NTPase"/>
</dbReference>
<dbReference type="GeneID" id="54458148"/>
<evidence type="ECO:0000313" key="4">
    <source>
        <dbReference type="RefSeq" id="XP_033583884.1"/>
    </source>
</evidence>
<reference evidence="4" key="3">
    <citation type="submission" date="2025-04" db="UniProtKB">
        <authorList>
            <consortium name="RefSeq"/>
        </authorList>
    </citation>
    <scope>IDENTIFICATION</scope>
    <source>
        <strain evidence="4">CBS 304.34</strain>
    </source>
</reference>
<evidence type="ECO:0000313" key="2">
    <source>
        <dbReference type="EMBL" id="KAF2816920.1"/>
    </source>
</evidence>
<protein>
    <submittedName>
        <fullName evidence="2 4">TPR-like protein</fullName>
    </submittedName>
</protein>
<dbReference type="OrthoDB" id="6161812at2759"/>
<name>A0A6A6Z7B0_9PEZI</name>
<dbReference type="SMART" id="SM00028">
    <property type="entry name" value="TPR"/>
    <property type="match status" value="5"/>
</dbReference>
<evidence type="ECO:0000313" key="3">
    <source>
        <dbReference type="Proteomes" id="UP000504636"/>
    </source>
</evidence>
<dbReference type="Gene3D" id="1.25.40.10">
    <property type="entry name" value="Tetratricopeptide repeat domain"/>
    <property type="match status" value="1"/>
</dbReference>